<sequence>MRTTRPGRSAARAARHLGVGVPVTLVVGLLAGAAMAQTAPWPASPPAASGGGAPWPSDPPAQAGAGGSAPWPASPPRAGMGAPPGPMGAAPMGAGPMTPVPPRAGGPGGPAGAGGAPPCMEEFTKLQAETDKRGKAAKAGVEKKVPREEMCKLLTSFATAIGNWAKYVRQNAASCGIPANVAEQLKTGHTNISKNAKQACAAGPVGAGPGPAAPPSLSEALGTARAPVAGSTGGSRPSTGTFDTLTGSSLAR</sequence>
<protein>
    <submittedName>
        <fullName evidence="2">Uncharacterized protein</fullName>
    </submittedName>
</protein>
<dbReference type="OrthoDB" id="8264791at2"/>
<dbReference type="Proteomes" id="UP000289200">
    <property type="component" value="Unassembled WGS sequence"/>
</dbReference>
<dbReference type="RefSeq" id="WP_129609641.1">
    <property type="nucleotide sequence ID" value="NZ_UWOC01000156.1"/>
</dbReference>
<name>A0A3S4B272_9BRAD</name>
<evidence type="ECO:0000256" key="1">
    <source>
        <dbReference type="SAM" id="MobiDB-lite"/>
    </source>
</evidence>
<feature type="compositionally biased region" description="Polar residues" evidence="1">
    <location>
        <begin position="242"/>
        <end position="252"/>
    </location>
</feature>
<feature type="compositionally biased region" description="Low complexity" evidence="1">
    <location>
        <begin position="60"/>
        <end position="97"/>
    </location>
</feature>
<comment type="caution">
    <text evidence="2">The sequence shown here is derived from an EMBL/GenBank/DDBJ whole genome shotgun (WGS) entry which is preliminary data.</text>
</comment>
<feature type="region of interest" description="Disordered" evidence="1">
    <location>
        <begin position="39"/>
        <end position="119"/>
    </location>
</feature>
<feature type="compositionally biased region" description="Gly residues" evidence="1">
    <location>
        <begin position="105"/>
        <end position="115"/>
    </location>
</feature>
<reference evidence="3" key="1">
    <citation type="submission" date="2018-10" db="EMBL/GenBank/DDBJ databases">
        <authorList>
            <person name="Peiro R."/>
            <person name="Begona"/>
            <person name="Cbmso G."/>
            <person name="Lopez M."/>
            <person name="Gonzalez S."/>
            <person name="Sacristan E."/>
            <person name="Castillo E."/>
        </authorList>
    </citation>
    <scope>NUCLEOTIDE SEQUENCE [LARGE SCALE GENOMIC DNA]</scope>
</reference>
<evidence type="ECO:0000313" key="2">
    <source>
        <dbReference type="EMBL" id="VCU09851.1"/>
    </source>
</evidence>
<evidence type="ECO:0000313" key="3">
    <source>
        <dbReference type="Proteomes" id="UP000289200"/>
    </source>
</evidence>
<feature type="region of interest" description="Disordered" evidence="1">
    <location>
        <begin position="205"/>
        <end position="252"/>
    </location>
</feature>
<organism evidence="2 3">
    <name type="scientific">Rhodoplanes serenus</name>
    <dbReference type="NCBI Taxonomy" id="200615"/>
    <lineage>
        <taxon>Bacteria</taxon>
        <taxon>Pseudomonadati</taxon>
        <taxon>Pseudomonadota</taxon>
        <taxon>Alphaproteobacteria</taxon>
        <taxon>Hyphomicrobiales</taxon>
        <taxon>Nitrobacteraceae</taxon>
        <taxon>Rhodoplanes</taxon>
    </lineage>
</organism>
<accession>A0A3S4B272</accession>
<dbReference type="AlphaFoldDB" id="A0A3S4B272"/>
<gene>
    <name evidence="2" type="ORF">RHODGE_RHODGE_03020</name>
</gene>
<keyword evidence="3" id="KW-1185">Reference proteome</keyword>
<dbReference type="EMBL" id="UWOC01000156">
    <property type="protein sequence ID" value="VCU09851.1"/>
    <property type="molecule type" value="Genomic_DNA"/>
</dbReference>
<proteinExistence type="predicted"/>